<organism evidence="1 2">
    <name type="scientific">Cochliobolus sativus</name>
    <name type="common">Common root rot and spot blotch fungus</name>
    <name type="synonym">Bipolaris sorokiniana</name>
    <dbReference type="NCBI Taxonomy" id="45130"/>
    <lineage>
        <taxon>Eukaryota</taxon>
        <taxon>Fungi</taxon>
        <taxon>Dikarya</taxon>
        <taxon>Ascomycota</taxon>
        <taxon>Pezizomycotina</taxon>
        <taxon>Dothideomycetes</taxon>
        <taxon>Pleosporomycetidae</taxon>
        <taxon>Pleosporales</taxon>
        <taxon>Pleosporineae</taxon>
        <taxon>Pleosporaceae</taxon>
        <taxon>Bipolaris</taxon>
    </lineage>
</organism>
<proteinExistence type="predicted"/>
<gene>
    <name evidence="1" type="ORF">GGP41_006810</name>
</gene>
<name>A0A8H6DZE2_COCSA</name>
<protein>
    <submittedName>
        <fullName evidence="1">Uncharacterized protein</fullName>
    </submittedName>
</protein>
<accession>A0A8H6DZE2</accession>
<reference evidence="1" key="1">
    <citation type="submission" date="2019-11" db="EMBL/GenBank/DDBJ databases">
        <title>Bipolaris sorokiniana Genome sequencing.</title>
        <authorList>
            <person name="Wang H."/>
        </authorList>
    </citation>
    <scope>NUCLEOTIDE SEQUENCE</scope>
</reference>
<dbReference type="Proteomes" id="UP000624244">
    <property type="component" value="Unassembled WGS sequence"/>
</dbReference>
<evidence type="ECO:0000313" key="2">
    <source>
        <dbReference type="Proteomes" id="UP000624244"/>
    </source>
</evidence>
<dbReference type="AlphaFoldDB" id="A0A8H6DZE2"/>
<dbReference type="EMBL" id="WNKQ01000001">
    <property type="protein sequence ID" value="KAF5854026.1"/>
    <property type="molecule type" value="Genomic_DNA"/>
</dbReference>
<evidence type="ECO:0000313" key="1">
    <source>
        <dbReference type="EMBL" id="KAF5854026.1"/>
    </source>
</evidence>
<sequence length="104" mass="11028">MLFPVFISATLTAPQDRKFSSDNPRVPVRVSHWPAAPVGAGGVIKIRFSSLAGPGFGELKPGHSPPKGKRQGSSVDPVERCWLYEPAAQANACLTNLSISSSLL</sequence>
<comment type="caution">
    <text evidence="1">The sequence shown here is derived from an EMBL/GenBank/DDBJ whole genome shotgun (WGS) entry which is preliminary data.</text>
</comment>